<evidence type="ECO:0000313" key="13">
    <source>
        <dbReference type="EMBL" id="SDP19720.1"/>
    </source>
</evidence>
<comment type="similarity">
    <text evidence="10">Belongs to the glycosyltransferase 28 family. MurG subfamily.</text>
</comment>
<feature type="binding site" evidence="10">
    <location>
        <position position="124"/>
    </location>
    <ligand>
        <name>UDP-N-acetyl-alpha-D-glucosamine</name>
        <dbReference type="ChEBI" id="CHEBI:57705"/>
    </ligand>
</feature>
<dbReference type="GO" id="GO:0050511">
    <property type="term" value="F:undecaprenyldiphospho-muramoylpentapeptide beta-N-acetylglucosaminyltransferase activity"/>
    <property type="evidence" value="ECO:0007669"/>
    <property type="project" value="UniProtKB-UniRule"/>
</dbReference>
<dbReference type="InterPro" id="IPR006009">
    <property type="entry name" value="GlcNAc_MurG"/>
</dbReference>
<feature type="domain" description="Glycosyl transferase family 28 C-terminal" evidence="12">
    <location>
        <begin position="188"/>
        <end position="358"/>
    </location>
</feature>
<feature type="domain" description="Glycosyltransferase family 28 N-terminal" evidence="11">
    <location>
        <begin position="3"/>
        <end position="142"/>
    </location>
</feature>
<dbReference type="GO" id="GO:0005975">
    <property type="term" value="P:carbohydrate metabolic process"/>
    <property type="evidence" value="ECO:0007669"/>
    <property type="project" value="InterPro"/>
</dbReference>
<dbReference type="PANTHER" id="PTHR21015">
    <property type="entry name" value="UDP-N-ACETYLGLUCOSAMINE--N-ACETYLMURAMYL-(PENTAPEPTIDE) PYROPHOSPHORYL-UNDECAPRENOL N-ACETYLGLUCOSAMINE TRANSFERASE 1"/>
    <property type="match status" value="1"/>
</dbReference>
<dbReference type="OrthoDB" id="9808936at2"/>
<dbReference type="AlphaFoldDB" id="A0A1H0QRA2"/>
<dbReference type="GO" id="GO:0005886">
    <property type="term" value="C:plasma membrane"/>
    <property type="evidence" value="ECO:0007669"/>
    <property type="project" value="UniProtKB-SubCell"/>
</dbReference>
<organism evidence="13 14">
    <name type="scientific">Selenomonas ruminantium</name>
    <dbReference type="NCBI Taxonomy" id="971"/>
    <lineage>
        <taxon>Bacteria</taxon>
        <taxon>Bacillati</taxon>
        <taxon>Bacillota</taxon>
        <taxon>Negativicutes</taxon>
        <taxon>Selenomonadales</taxon>
        <taxon>Selenomonadaceae</taxon>
        <taxon>Selenomonas</taxon>
    </lineage>
</organism>
<name>A0A1H0QRA2_SELRU</name>
<sequence>MNIIVSGGGTGGHIYPALTIMRTIEEKYPNTKFLYVGTNKGLEADIIPKENIPFATVDIQGFKRSLSPANFVRAGLAAIGVAKAMNVVRKFKPDAVIGTGGYVCGPVLMAASMLGIPTLIQEQNVVPGITNKILAKFVTKIAAGTPEAAKHFPQGKVTCTGNPIRKEVMTAAKEDGARAFGFDPAKKTVLISGGSRGARSINNAMIDVLVEAAKQTEVQYLHVTGKLDYEDIIGRLAEKGVNLAETPNIKVEPYLYNMPAAMAMADLVVYRAGATGLAELTARGIPAILIPYPYAAENHQEHNARALEAAGAAKVILNRELKSENLQSTLQELLADKEKLAAMAAASKALGKPQAAEDIANMVIEMTQGRQTK</sequence>
<keyword evidence="1 10" id="KW-1003">Cell membrane</keyword>
<dbReference type="EMBL" id="FNJQ01000009">
    <property type="protein sequence ID" value="SDP19720.1"/>
    <property type="molecule type" value="Genomic_DNA"/>
</dbReference>
<evidence type="ECO:0000259" key="11">
    <source>
        <dbReference type="Pfam" id="PF03033"/>
    </source>
</evidence>
<evidence type="ECO:0000256" key="5">
    <source>
        <dbReference type="ARBA" id="ARBA00022960"/>
    </source>
</evidence>
<comment type="function">
    <text evidence="10">Cell wall formation. Catalyzes the transfer of a GlcNAc subunit on undecaprenyl-pyrophosphoryl-MurNAc-pentapeptide (lipid intermediate I) to form undecaprenyl-pyrophosphoryl-MurNAc-(pentapeptide)GlcNAc (lipid intermediate II).</text>
</comment>
<dbReference type="NCBIfam" id="TIGR01133">
    <property type="entry name" value="murG"/>
    <property type="match status" value="1"/>
</dbReference>
<evidence type="ECO:0000256" key="8">
    <source>
        <dbReference type="ARBA" id="ARBA00023306"/>
    </source>
</evidence>
<dbReference type="PANTHER" id="PTHR21015:SF22">
    <property type="entry name" value="GLYCOSYLTRANSFERASE"/>
    <property type="match status" value="1"/>
</dbReference>
<dbReference type="GO" id="GO:0008360">
    <property type="term" value="P:regulation of cell shape"/>
    <property type="evidence" value="ECO:0007669"/>
    <property type="project" value="UniProtKB-KW"/>
</dbReference>
<comment type="pathway">
    <text evidence="10">Cell wall biogenesis; peptidoglycan biosynthesis.</text>
</comment>
<feature type="binding site" evidence="10">
    <location>
        <position position="165"/>
    </location>
    <ligand>
        <name>UDP-N-acetyl-alpha-D-glucosamine</name>
        <dbReference type="ChEBI" id="CHEBI:57705"/>
    </ligand>
</feature>
<feature type="binding site" evidence="10">
    <location>
        <position position="300"/>
    </location>
    <ligand>
        <name>UDP-N-acetyl-alpha-D-glucosamine</name>
        <dbReference type="ChEBI" id="CHEBI:57705"/>
    </ligand>
</feature>
<evidence type="ECO:0000256" key="10">
    <source>
        <dbReference type="HAMAP-Rule" id="MF_00033"/>
    </source>
</evidence>
<dbReference type="Proteomes" id="UP000182412">
    <property type="component" value="Unassembled WGS sequence"/>
</dbReference>
<evidence type="ECO:0000313" key="14">
    <source>
        <dbReference type="Proteomes" id="UP000182412"/>
    </source>
</evidence>
<evidence type="ECO:0000256" key="3">
    <source>
        <dbReference type="ARBA" id="ARBA00022676"/>
    </source>
</evidence>
<keyword evidence="9 10" id="KW-0961">Cell wall biogenesis/degradation</keyword>
<dbReference type="GO" id="GO:0051991">
    <property type="term" value="F:UDP-N-acetyl-D-glucosamine:N-acetylmuramoyl-L-alanyl-D-glutamyl-meso-2,6-diaminopimelyl-D-alanyl-D-alanine-diphosphoundecaprenol 4-beta-N-acetylglucosaminlytransferase activity"/>
    <property type="evidence" value="ECO:0007669"/>
    <property type="project" value="RHEA"/>
</dbReference>
<dbReference type="Pfam" id="PF03033">
    <property type="entry name" value="Glyco_transf_28"/>
    <property type="match status" value="1"/>
</dbReference>
<comment type="caution">
    <text evidence="10">Lacks conserved residue(s) required for the propagation of feature annotation.</text>
</comment>
<feature type="binding site" evidence="10">
    <location>
        <begin position="10"/>
        <end position="12"/>
    </location>
    <ligand>
        <name>UDP-N-acetyl-alpha-D-glucosamine</name>
        <dbReference type="ChEBI" id="CHEBI:57705"/>
    </ligand>
</feature>
<dbReference type="Gene3D" id="3.40.50.2000">
    <property type="entry name" value="Glycogen Phosphorylase B"/>
    <property type="match status" value="2"/>
</dbReference>
<evidence type="ECO:0000256" key="4">
    <source>
        <dbReference type="ARBA" id="ARBA00022679"/>
    </source>
</evidence>
<dbReference type="GO" id="GO:0071555">
    <property type="term" value="P:cell wall organization"/>
    <property type="evidence" value="ECO:0007669"/>
    <property type="project" value="UniProtKB-KW"/>
</dbReference>
<keyword evidence="2 10" id="KW-0132">Cell division</keyword>
<keyword evidence="4 10" id="KW-0808">Transferase</keyword>
<evidence type="ECO:0000259" key="12">
    <source>
        <dbReference type="Pfam" id="PF04101"/>
    </source>
</evidence>
<gene>
    <name evidence="10" type="primary">murG</name>
    <name evidence="13" type="ORF">SAMN05216366_10920</name>
</gene>
<dbReference type="InterPro" id="IPR004276">
    <property type="entry name" value="GlycoTrans_28_N"/>
</dbReference>
<reference evidence="13 14" key="1">
    <citation type="submission" date="2016-10" db="EMBL/GenBank/DDBJ databases">
        <authorList>
            <person name="de Groot N.N."/>
        </authorList>
    </citation>
    <scope>NUCLEOTIDE SEQUENCE [LARGE SCALE GENOMIC DNA]</scope>
    <source>
        <strain evidence="13 14">S137</strain>
    </source>
</reference>
<comment type="subcellular location">
    <subcellularLocation>
        <location evidence="10">Cell membrane</location>
        <topology evidence="10">Peripheral membrane protein</topology>
        <orientation evidence="10">Cytoplasmic side</orientation>
    </subcellularLocation>
</comment>
<accession>A0A1H0QRA2</accession>
<dbReference type="EC" id="2.4.1.227" evidence="10"/>
<comment type="catalytic activity">
    <reaction evidence="10">
        <text>di-trans,octa-cis-undecaprenyl diphospho-N-acetyl-alpha-D-muramoyl-L-alanyl-D-glutamyl-meso-2,6-diaminopimeloyl-D-alanyl-D-alanine + UDP-N-acetyl-alpha-D-glucosamine = di-trans,octa-cis-undecaprenyl diphospho-[N-acetyl-alpha-D-glucosaminyl-(1-&gt;4)]-N-acetyl-alpha-D-muramoyl-L-alanyl-D-glutamyl-meso-2,6-diaminopimeloyl-D-alanyl-D-alanine + UDP + H(+)</text>
        <dbReference type="Rhea" id="RHEA:31227"/>
        <dbReference type="ChEBI" id="CHEBI:15378"/>
        <dbReference type="ChEBI" id="CHEBI:57705"/>
        <dbReference type="ChEBI" id="CHEBI:58223"/>
        <dbReference type="ChEBI" id="CHEBI:61387"/>
        <dbReference type="ChEBI" id="CHEBI:61388"/>
        <dbReference type="EC" id="2.4.1.227"/>
    </reaction>
</comment>
<evidence type="ECO:0000256" key="9">
    <source>
        <dbReference type="ARBA" id="ARBA00023316"/>
    </source>
</evidence>
<dbReference type="Pfam" id="PF04101">
    <property type="entry name" value="Glyco_tran_28_C"/>
    <property type="match status" value="1"/>
</dbReference>
<evidence type="ECO:0000256" key="6">
    <source>
        <dbReference type="ARBA" id="ARBA00022984"/>
    </source>
</evidence>
<evidence type="ECO:0000256" key="2">
    <source>
        <dbReference type="ARBA" id="ARBA00022618"/>
    </source>
</evidence>
<keyword evidence="6 10" id="KW-0573">Peptidoglycan synthesis</keyword>
<evidence type="ECO:0000256" key="1">
    <source>
        <dbReference type="ARBA" id="ARBA00022475"/>
    </source>
</evidence>
<keyword evidence="3 10" id="KW-0328">Glycosyltransferase</keyword>
<dbReference type="CDD" id="cd03785">
    <property type="entry name" value="GT28_MurG"/>
    <property type="match status" value="1"/>
</dbReference>
<dbReference type="SUPFAM" id="SSF53756">
    <property type="entry name" value="UDP-Glycosyltransferase/glycogen phosphorylase"/>
    <property type="match status" value="1"/>
</dbReference>
<proteinExistence type="inferred from homology"/>
<dbReference type="RefSeq" id="WP_074571907.1">
    <property type="nucleotide sequence ID" value="NZ_FNJQ01000009.1"/>
</dbReference>
<protein>
    <recommendedName>
        <fullName evidence="10">UDP-N-acetylglucosamine--N-acetylmuramyl-(pentapeptide) pyrophosphoryl-undecaprenol N-acetylglucosamine transferase</fullName>
        <ecNumber evidence="10">2.4.1.227</ecNumber>
    </recommendedName>
    <alternativeName>
        <fullName evidence="10">Undecaprenyl-PP-MurNAc-pentapeptide-UDPGlcNAc GlcNAc transferase</fullName>
    </alternativeName>
</protein>
<dbReference type="GO" id="GO:0009252">
    <property type="term" value="P:peptidoglycan biosynthetic process"/>
    <property type="evidence" value="ECO:0007669"/>
    <property type="project" value="UniProtKB-UniRule"/>
</dbReference>
<feature type="binding site" evidence="10">
    <location>
        <position position="195"/>
    </location>
    <ligand>
        <name>UDP-N-acetyl-alpha-D-glucosamine</name>
        <dbReference type="ChEBI" id="CHEBI:57705"/>
    </ligand>
</feature>
<keyword evidence="8 10" id="KW-0131">Cell cycle</keyword>
<evidence type="ECO:0000256" key="7">
    <source>
        <dbReference type="ARBA" id="ARBA00023136"/>
    </source>
</evidence>
<dbReference type="GO" id="GO:0051301">
    <property type="term" value="P:cell division"/>
    <property type="evidence" value="ECO:0007669"/>
    <property type="project" value="UniProtKB-KW"/>
</dbReference>
<dbReference type="HAMAP" id="MF_00033">
    <property type="entry name" value="MurG"/>
    <property type="match status" value="1"/>
</dbReference>
<keyword evidence="7 10" id="KW-0472">Membrane</keyword>
<dbReference type="InterPro" id="IPR007235">
    <property type="entry name" value="Glyco_trans_28_C"/>
</dbReference>
<dbReference type="UniPathway" id="UPA00219"/>
<keyword evidence="5 10" id="KW-0133">Cell shape</keyword>